<dbReference type="PANTHER" id="PTHR33641">
    <property type="entry name" value="OS06G0133500 PROTEIN"/>
    <property type="match status" value="1"/>
</dbReference>
<reference evidence="2 3" key="1">
    <citation type="journal article" date="2021" name="Nat. Commun.">
        <title>Incipient diploidization of the medicinal plant Perilla within 10,000 years.</title>
        <authorList>
            <person name="Zhang Y."/>
            <person name="Shen Q."/>
            <person name="Leng L."/>
            <person name="Zhang D."/>
            <person name="Chen S."/>
            <person name="Shi Y."/>
            <person name="Ning Z."/>
            <person name="Chen S."/>
        </authorList>
    </citation>
    <scope>NUCLEOTIDE SEQUENCE [LARGE SCALE GENOMIC DNA]</scope>
    <source>
        <strain evidence="3">cv. PC099</strain>
    </source>
</reference>
<evidence type="ECO:0000256" key="1">
    <source>
        <dbReference type="SAM" id="MobiDB-lite"/>
    </source>
</evidence>
<evidence type="ECO:0000313" key="2">
    <source>
        <dbReference type="EMBL" id="KAH6756267.1"/>
    </source>
</evidence>
<gene>
    <name evidence="2" type="ORF">C2S53_003687</name>
</gene>
<feature type="region of interest" description="Disordered" evidence="1">
    <location>
        <begin position="36"/>
        <end position="58"/>
    </location>
</feature>
<protein>
    <submittedName>
        <fullName evidence="2">Uncharacterized protein</fullName>
    </submittedName>
</protein>
<comment type="caution">
    <text evidence="2">The sequence shown here is derived from an EMBL/GenBank/DDBJ whole genome shotgun (WGS) entry which is preliminary data.</text>
</comment>
<feature type="compositionally biased region" description="Basic and acidic residues" evidence="1">
    <location>
        <begin position="36"/>
        <end position="46"/>
    </location>
</feature>
<dbReference type="AlphaFoldDB" id="A0AAD4INU4"/>
<name>A0AAD4INU4_PERFH</name>
<evidence type="ECO:0000313" key="3">
    <source>
        <dbReference type="Proteomes" id="UP001190926"/>
    </source>
</evidence>
<feature type="compositionally biased region" description="Polar residues" evidence="1">
    <location>
        <begin position="47"/>
        <end position="58"/>
    </location>
</feature>
<proteinExistence type="predicted"/>
<dbReference type="PANTHER" id="PTHR33641:SF16">
    <property type="entry name" value="AVR9_CF-9 RAPIDLY ELICITED PROTEIN"/>
    <property type="match status" value="1"/>
</dbReference>
<dbReference type="Proteomes" id="UP001190926">
    <property type="component" value="Unassembled WGS sequence"/>
</dbReference>
<organism evidence="2 3">
    <name type="scientific">Perilla frutescens var. hirtella</name>
    <name type="common">Perilla citriodora</name>
    <name type="synonym">Perilla setoyensis</name>
    <dbReference type="NCBI Taxonomy" id="608512"/>
    <lineage>
        <taxon>Eukaryota</taxon>
        <taxon>Viridiplantae</taxon>
        <taxon>Streptophyta</taxon>
        <taxon>Embryophyta</taxon>
        <taxon>Tracheophyta</taxon>
        <taxon>Spermatophyta</taxon>
        <taxon>Magnoliopsida</taxon>
        <taxon>eudicotyledons</taxon>
        <taxon>Gunneridae</taxon>
        <taxon>Pentapetalae</taxon>
        <taxon>asterids</taxon>
        <taxon>lamiids</taxon>
        <taxon>Lamiales</taxon>
        <taxon>Lamiaceae</taxon>
        <taxon>Nepetoideae</taxon>
        <taxon>Elsholtzieae</taxon>
        <taxon>Perilla</taxon>
    </lineage>
</organism>
<accession>A0AAD4INU4</accession>
<sequence length="82" mass="9401">MSMWIFSPFEAVCAELAYRKFGLSLSTTSDKQVLAVKRDDRKRGKEVNSSASQPTENCQRLRAPRFAPELDGIHYFETILPY</sequence>
<keyword evidence="3" id="KW-1185">Reference proteome</keyword>
<dbReference type="EMBL" id="SDAM02029562">
    <property type="protein sequence ID" value="KAH6756267.1"/>
    <property type="molecule type" value="Genomic_DNA"/>
</dbReference>